<evidence type="ECO:0000313" key="2">
    <source>
        <dbReference type="EMBL" id="WVN87049.1"/>
    </source>
</evidence>
<dbReference type="GO" id="GO:0005852">
    <property type="term" value="C:eukaryotic translation initiation factor 3 complex"/>
    <property type="evidence" value="ECO:0007669"/>
    <property type="project" value="InterPro"/>
</dbReference>
<gene>
    <name evidence="2" type="ORF">L203_102225</name>
</gene>
<reference evidence="2" key="1">
    <citation type="submission" date="2016-06" db="EMBL/GenBank/DDBJ databases">
        <authorList>
            <person name="Cuomo C."/>
            <person name="Litvintseva A."/>
            <person name="Heitman J."/>
            <person name="Chen Y."/>
            <person name="Sun S."/>
            <person name="Springer D."/>
            <person name="Dromer F."/>
            <person name="Young S."/>
            <person name="Zeng Q."/>
            <person name="Chapman S."/>
            <person name="Gujja S."/>
            <person name="Saif S."/>
            <person name="Birren B."/>
        </authorList>
    </citation>
    <scope>NUCLEOTIDE SEQUENCE</scope>
    <source>
        <strain evidence="2">CBS 7841</strain>
    </source>
</reference>
<dbReference type="Proteomes" id="UP000094043">
    <property type="component" value="Chromosome 2"/>
</dbReference>
<dbReference type="InterPro" id="IPR000555">
    <property type="entry name" value="JAMM/MPN+_dom"/>
</dbReference>
<name>A0A1E3IS46_9TREE</name>
<dbReference type="InterPro" id="IPR027524">
    <property type="entry name" value="eIF3h"/>
</dbReference>
<feature type="region of interest" description="Disordered" evidence="1">
    <location>
        <begin position="69"/>
        <end position="90"/>
    </location>
</feature>
<dbReference type="KEGG" id="cdep:91086437"/>
<dbReference type="EMBL" id="CP143785">
    <property type="protein sequence ID" value="WVN87049.1"/>
    <property type="molecule type" value="Genomic_DNA"/>
</dbReference>
<dbReference type="VEuPathDB" id="FungiDB:L203_01480"/>
<keyword evidence="3" id="KW-1185">Reference proteome</keyword>
<dbReference type="OrthoDB" id="10265695at2759"/>
<dbReference type="GeneID" id="91086437"/>
<reference evidence="2" key="2">
    <citation type="journal article" date="2022" name="Elife">
        <title>Obligate sexual reproduction of a homothallic fungus closely related to the Cryptococcus pathogenic species complex.</title>
        <authorList>
            <person name="Passer A.R."/>
            <person name="Clancey S.A."/>
            <person name="Shea T."/>
            <person name="David-Palma M."/>
            <person name="Averette A.F."/>
            <person name="Boekhout T."/>
            <person name="Porcel B.M."/>
            <person name="Nowrousian M."/>
            <person name="Cuomo C.A."/>
            <person name="Sun S."/>
            <person name="Heitman J."/>
            <person name="Coelho M.A."/>
        </authorList>
    </citation>
    <scope>NUCLEOTIDE SEQUENCE</scope>
    <source>
        <strain evidence="2">CBS 7841</strain>
    </source>
</reference>
<dbReference type="GO" id="GO:0003743">
    <property type="term" value="F:translation initiation factor activity"/>
    <property type="evidence" value="ECO:0007669"/>
    <property type="project" value="InterPro"/>
</dbReference>
<accession>A0A1E3IS46</accession>
<evidence type="ECO:0000313" key="3">
    <source>
        <dbReference type="Proteomes" id="UP000094043"/>
    </source>
</evidence>
<organism evidence="2 3">
    <name type="scientific">Cryptococcus depauperatus CBS 7841</name>
    <dbReference type="NCBI Taxonomy" id="1295531"/>
    <lineage>
        <taxon>Eukaryota</taxon>
        <taxon>Fungi</taxon>
        <taxon>Dikarya</taxon>
        <taxon>Basidiomycota</taxon>
        <taxon>Agaricomycotina</taxon>
        <taxon>Tremellomycetes</taxon>
        <taxon>Tremellales</taxon>
        <taxon>Cryptococcaceae</taxon>
        <taxon>Cryptococcus</taxon>
    </lineage>
</organism>
<reference evidence="2" key="3">
    <citation type="submission" date="2024-01" db="EMBL/GenBank/DDBJ databases">
        <authorList>
            <person name="Coelho M.A."/>
            <person name="David-Palma M."/>
            <person name="Shea T."/>
            <person name="Sun S."/>
            <person name="Cuomo C.A."/>
            <person name="Heitman J."/>
        </authorList>
    </citation>
    <scope>NUCLEOTIDE SEQUENCE</scope>
    <source>
        <strain evidence="2">CBS 7841</strain>
    </source>
</reference>
<sequence>MASMAATLAASLPTAVSRQVTSQPAPPQPSNVPQRLEGVVDVEAAKEVETVQLNSLVFLKIMKHSTDNLPAPPASTLQQDRNPPPSTELSSHVDALGILLGLDLDGVMEVEDSFALPGGETNVGPNSYSAELLKRLNAVSTPDSPVGIYLSTHNGDFATRVSIELLAAVEKIMGRGRAVLVIHDVCRSNGNDLSVKAFKLGDGARRAAAAGKWDGQTLMDNGITASTLLTPLPITVTSSSLTNAFLSTLSSPPLDSPAPSLYNPNIILPPSFSPLLNPLPGSLNNYLQNTLDSLTLHSHEQNNIAFLSRQIAREKTKHEQAIKDREEENVRRRKQGLSEFPSIPKEIRGGTKEPSRLEMVCLGGTVEGIAKGMAAEAGKGLVRAYL</sequence>
<dbReference type="PANTHER" id="PTHR10410">
    <property type="entry name" value="EUKARYOTIC TRANSLATION INITIATION FACTOR 3 -RELATED"/>
    <property type="match status" value="1"/>
</dbReference>
<dbReference type="AlphaFoldDB" id="A0A1E3IS46"/>
<evidence type="ECO:0000256" key="1">
    <source>
        <dbReference type="SAM" id="MobiDB-lite"/>
    </source>
</evidence>
<dbReference type="Pfam" id="PF01398">
    <property type="entry name" value="JAB"/>
    <property type="match status" value="1"/>
</dbReference>
<dbReference type="Gene3D" id="3.40.140.10">
    <property type="entry name" value="Cytidine Deaminase, domain 2"/>
    <property type="match status" value="1"/>
</dbReference>
<protein>
    <submittedName>
        <fullName evidence="2">Uncharacterized protein</fullName>
    </submittedName>
</protein>
<dbReference type="GO" id="GO:0008237">
    <property type="term" value="F:metallopeptidase activity"/>
    <property type="evidence" value="ECO:0007669"/>
    <property type="project" value="InterPro"/>
</dbReference>
<dbReference type="InterPro" id="IPR050242">
    <property type="entry name" value="JAMM_MPN+_peptidase_M67A"/>
</dbReference>
<dbReference type="CDD" id="cd08065">
    <property type="entry name" value="MPN_eIF3h"/>
    <property type="match status" value="1"/>
</dbReference>
<feature type="region of interest" description="Disordered" evidence="1">
    <location>
        <begin position="13"/>
        <end position="34"/>
    </location>
</feature>
<proteinExistence type="predicted"/>
<dbReference type="RefSeq" id="XP_066067749.1">
    <property type="nucleotide sequence ID" value="XM_066211652.1"/>
</dbReference>